<dbReference type="AlphaFoldDB" id="A0A840NXB2"/>
<gene>
    <name evidence="1" type="ORF">HNQ69_001085</name>
</gene>
<protein>
    <submittedName>
        <fullName evidence="1">Uncharacterized protein</fullName>
    </submittedName>
</protein>
<evidence type="ECO:0000313" key="2">
    <source>
        <dbReference type="Proteomes" id="UP000561417"/>
    </source>
</evidence>
<sequence length="40" mass="4583">MHKTVEVDKVATLDNALQGQNKELSDILQKAFIDNLERTR</sequence>
<comment type="caution">
    <text evidence="1">The sequence shown here is derived from an EMBL/GenBank/DDBJ whole genome shotgun (WGS) entry which is preliminary data.</text>
</comment>
<name>A0A840NXB2_9HYPH</name>
<dbReference type="RefSeq" id="WP_281380930.1">
    <property type="nucleotide sequence ID" value="NZ_JACHIM010000004.1"/>
</dbReference>
<evidence type="ECO:0000313" key="1">
    <source>
        <dbReference type="EMBL" id="MBB5073952.1"/>
    </source>
</evidence>
<dbReference type="Proteomes" id="UP000561417">
    <property type="component" value="Unassembled WGS sequence"/>
</dbReference>
<organism evidence="1 2">
    <name type="scientific">Bartonella callosciuri</name>
    <dbReference type="NCBI Taxonomy" id="686223"/>
    <lineage>
        <taxon>Bacteria</taxon>
        <taxon>Pseudomonadati</taxon>
        <taxon>Pseudomonadota</taxon>
        <taxon>Alphaproteobacteria</taxon>
        <taxon>Hyphomicrobiales</taxon>
        <taxon>Bartonellaceae</taxon>
        <taxon>Bartonella</taxon>
    </lineage>
</organism>
<keyword evidence="2" id="KW-1185">Reference proteome</keyword>
<dbReference type="EMBL" id="JACHIM010000004">
    <property type="protein sequence ID" value="MBB5073952.1"/>
    <property type="molecule type" value="Genomic_DNA"/>
</dbReference>
<accession>A0A840NXB2</accession>
<proteinExistence type="predicted"/>
<reference evidence="1 2" key="1">
    <citation type="submission" date="2020-08" db="EMBL/GenBank/DDBJ databases">
        <title>Genomic Encyclopedia of Type Strains, Phase IV (KMG-IV): sequencing the most valuable type-strain genomes for metagenomic binning, comparative biology and taxonomic classification.</title>
        <authorList>
            <person name="Goeker M."/>
        </authorList>
    </citation>
    <scope>NUCLEOTIDE SEQUENCE [LARGE SCALE GENOMIC DNA]</scope>
    <source>
        <strain evidence="1 2">DSM 28538</strain>
    </source>
</reference>